<dbReference type="CDD" id="cd00397">
    <property type="entry name" value="DNA_BRE_C"/>
    <property type="match status" value="1"/>
</dbReference>
<evidence type="ECO:0000259" key="5">
    <source>
        <dbReference type="PROSITE" id="PS51898"/>
    </source>
</evidence>
<dbReference type="PROSITE" id="PS51900">
    <property type="entry name" value="CB"/>
    <property type="match status" value="1"/>
</dbReference>
<proteinExistence type="inferred from homology"/>
<dbReference type="InterPro" id="IPR013762">
    <property type="entry name" value="Integrase-like_cat_sf"/>
</dbReference>
<comment type="similarity">
    <text evidence="1">Belongs to the 'phage' integrase family.</text>
</comment>
<evidence type="ECO:0000259" key="6">
    <source>
        <dbReference type="PROSITE" id="PS51900"/>
    </source>
</evidence>
<dbReference type="InterPro" id="IPR011010">
    <property type="entry name" value="DNA_brk_join_enz"/>
</dbReference>
<evidence type="ECO:0000256" key="4">
    <source>
        <dbReference type="PROSITE-ProRule" id="PRU01248"/>
    </source>
</evidence>
<evidence type="ECO:0000256" key="2">
    <source>
        <dbReference type="ARBA" id="ARBA00023125"/>
    </source>
</evidence>
<dbReference type="PANTHER" id="PTHR30349">
    <property type="entry name" value="PHAGE INTEGRASE-RELATED"/>
    <property type="match status" value="1"/>
</dbReference>
<evidence type="ECO:0000256" key="3">
    <source>
        <dbReference type="ARBA" id="ARBA00023172"/>
    </source>
</evidence>
<accession>A0ABR8GLY2</accession>
<keyword evidence="3" id="KW-0233">DNA recombination</keyword>
<feature type="domain" description="Tyr recombinase" evidence="5">
    <location>
        <begin position="131"/>
        <end position="315"/>
    </location>
</feature>
<feature type="domain" description="Core-binding (CB)" evidence="6">
    <location>
        <begin position="22"/>
        <end position="106"/>
    </location>
</feature>
<keyword evidence="8" id="KW-1185">Reference proteome</keyword>
<dbReference type="InterPro" id="IPR044068">
    <property type="entry name" value="CB"/>
</dbReference>
<dbReference type="InterPro" id="IPR050090">
    <property type="entry name" value="Tyrosine_recombinase_XerCD"/>
</dbReference>
<dbReference type="Proteomes" id="UP000660380">
    <property type="component" value="Unassembled WGS sequence"/>
</dbReference>
<comment type="caution">
    <text evidence="7">The sequence shown here is derived from an EMBL/GenBank/DDBJ whole genome shotgun (WGS) entry which is preliminary data.</text>
</comment>
<keyword evidence="2 4" id="KW-0238">DNA-binding</keyword>
<gene>
    <name evidence="7" type="ORF">H6G81_05760</name>
</gene>
<organism evidence="7 8">
    <name type="scientific">Scytonema hofmannii FACHB-248</name>
    <dbReference type="NCBI Taxonomy" id="1842502"/>
    <lineage>
        <taxon>Bacteria</taxon>
        <taxon>Bacillati</taxon>
        <taxon>Cyanobacteriota</taxon>
        <taxon>Cyanophyceae</taxon>
        <taxon>Nostocales</taxon>
        <taxon>Scytonemataceae</taxon>
        <taxon>Scytonema</taxon>
    </lineage>
</organism>
<dbReference type="SUPFAM" id="SSF56349">
    <property type="entry name" value="DNA breaking-rejoining enzymes"/>
    <property type="match status" value="1"/>
</dbReference>
<protein>
    <submittedName>
        <fullName evidence="7">Tyrosine-type recombinase/integrase</fullName>
    </submittedName>
</protein>
<dbReference type="Gene3D" id="1.10.443.10">
    <property type="entry name" value="Intergrase catalytic core"/>
    <property type="match status" value="1"/>
</dbReference>
<evidence type="ECO:0000313" key="7">
    <source>
        <dbReference type="EMBL" id="MBD2604044.1"/>
    </source>
</evidence>
<evidence type="ECO:0000256" key="1">
    <source>
        <dbReference type="ARBA" id="ARBA00008857"/>
    </source>
</evidence>
<name>A0ABR8GLY2_9CYAN</name>
<dbReference type="PANTHER" id="PTHR30349:SF41">
    <property type="entry name" value="INTEGRASE_RECOMBINASE PROTEIN MJ0367-RELATED"/>
    <property type="match status" value="1"/>
</dbReference>
<dbReference type="PROSITE" id="PS51898">
    <property type="entry name" value="TYR_RECOMBINASE"/>
    <property type="match status" value="1"/>
</dbReference>
<dbReference type="RefSeq" id="WP_029631268.1">
    <property type="nucleotide sequence ID" value="NZ_JACJTA010000008.1"/>
</dbReference>
<evidence type="ECO:0000313" key="8">
    <source>
        <dbReference type="Proteomes" id="UP000660380"/>
    </source>
</evidence>
<reference evidence="7 8" key="1">
    <citation type="journal article" date="2020" name="ISME J.">
        <title>Comparative genomics reveals insights into cyanobacterial evolution and habitat adaptation.</title>
        <authorList>
            <person name="Chen M.Y."/>
            <person name="Teng W.K."/>
            <person name="Zhao L."/>
            <person name="Hu C.X."/>
            <person name="Zhou Y.K."/>
            <person name="Han B.P."/>
            <person name="Song L.R."/>
            <person name="Shu W.S."/>
        </authorList>
    </citation>
    <scope>NUCLEOTIDE SEQUENCE [LARGE SCALE GENOMIC DNA]</scope>
    <source>
        <strain evidence="7 8">FACHB-248</strain>
    </source>
</reference>
<dbReference type="Pfam" id="PF00589">
    <property type="entry name" value="Phage_integrase"/>
    <property type="match status" value="1"/>
</dbReference>
<sequence>MDVREKQEQLLESSLLLAAPVPLTEHPAHVYLNSRLSPGSRRAMRGALNTIAQILTLGVASEMTLDWSKLRYKHTAALRTVLTDRYAPATTNKFLSALRCVLREALRLELMDGADYARAVDVINVKVSTKLRGRALSEDEILALFKVCEEDFTTAGFRDAALLAILRSSGLRRAEVVNLNLKDFNPKTGALEVIGGKGGKDGTVYLNDDAIVKVQAWLNIRGSVGQPLLCHVTKSGRVEVRRLTPQAILYILQRRGQQAGVTNFSSHDFRRTFISELFDAGVDISTIQQLARHSNANQTTRYDRRGDETLRRAVQKLSIPKK</sequence>
<dbReference type="EMBL" id="JACJTA010000008">
    <property type="protein sequence ID" value="MBD2604044.1"/>
    <property type="molecule type" value="Genomic_DNA"/>
</dbReference>
<dbReference type="InterPro" id="IPR002104">
    <property type="entry name" value="Integrase_catalytic"/>
</dbReference>